<reference evidence="1" key="1">
    <citation type="submission" date="2021-04" db="EMBL/GenBank/DDBJ databases">
        <authorList>
            <person name="Vanwijnsberghe S."/>
        </authorList>
    </citation>
    <scope>NUCLEOTIDE SEQUENCE</scope>
    <source>
        <strain evidence="1">LMG 31841</strain>
    </source>
</reference>
<dbReference type="EMBL" id="CAJQZC010000005">
    <property type="protein sequence ID" value="CAG4903367.1"/>
    <property type="molecule type" value="Genomic_DNA"/>
</dbReference>
<name>A0A9N8RXP2_9BURK</name>
<dbReference type="AlphaFoldDB" id="A0A9N8RXP2"/>
<organism evidence="1 2">
    <name type="scientific">Paraburkholderia saeva</name>
    <dbReference type="NCBI Taxonomy" id="2777537"/>
    <lineage>
        <taxon>Bacteria</taxon>
        <taxon>Pseudomonadati</taxon>
        <taxon>Pseudomonadota</taxon>
        <taxon>Betaproteobacteria</taxon>
        <taxon>Burkholderiales</taxon>
        <taxon>Burkholderiaceae</taxon>
        <taxon>Paraburkholderia</taxon>
    </lineage>
</organism>
<gene>
    <name evidence="1" type="ORF">LMG31841_03224</name>
</gene>
<protein>
    <submittedName>
        <fullName evidence="1">Uncharacterized protein</fullName>
    </submittedName>
</protein>
<evidence type="ECO:0000313" key="1">
    <source>
        <dbReference type="EMBL" id="CAG4903367.1"/>
    </source>
</evidence>
<proteinExistence type="predicted"/>
<comment type="caution">
    <text evidence="1">The sequence shown here is derived from an EMBL/GenBank/DDBJ whole genome shotgun (WGS) entry which is preliminary data.</text>
</comment>
<dbReference type="Proteomes" id="UP000789704">
    <property type="component" value="Unassembled WGS sequence"/>
</dbReference>
<sequence>MAEVRSAVRTASCRLQADGQKSRFAPSRFSVRFAAKPMVTIAWYQAVTTETLVSTGQYPLR</sequence>
<keyword evidence="2" id="KW-1185">Reference proteome</keyword>
<accession>A0A9N8RXP2</accession>
<evidence type="ECO:0000313" key="2">
    <source>
        <dbReference type="Proteomes" id="UP000789704"/>
    </source>
</evidence>